<evidence type="ECO:0000313" key="3">
    <source>
        <dbReference type="EMBL" id="GEK12474.1"/>
    </source>
</evidence>
<dbReference type="GO" id="GO:0015643">
    <property type="term" value="F:toxic substance binding"/>
    <property type="evidence" value="ECO:0007669"/>
    <property type="project" value="InterPro"/>
</dbReference>
<evidence type="ECO:0000313" key="4">
    <source>
        <dbReference type="Proteomes" id="UP000321787"/>
    </source>
</evidence>
<keyword evidence="2" id="KW-0079">Bacteriocin immunity</keyword>
<dbReference type="CDD" id="cd16363">
    <property type="entry name" value="Col_Im_like"/>
    <property type="match status" value="1"/>
</dbReference>
<dbReference type="InterPro" id="IPR035900">
    <property type="entry name" value="Colicin_E_sf"/>
</dbReference>
<evidence type="ECO:0000256" key="2">
    <source>
        <dbReference type="ARBA" id="ARBA00023025"/>
    </source>
</evidence>
<evidence type="ECO:0000256" key="1">
    <source>
        <dbReference type="ARBA" id="ARBA00009346"/>
    </source>
</evidence>
<gene>
    <name evidence="3" type="ORF">AFI02nite_05100</name>
</gene>
<dbReference type="EMBL" id="BJTZ01000002">
    <property type="protein sequence ID" value="GEK12474.1"/>
    <property type="molecule type" value="Genomic_DNA"/>
</dbReference>
<dbReference type="Pfam" id="PF01320">
    <property type="entry name" value="Colicin_Pyocin"/>
    <property type="match status" value="1"/>
</dbReference>
<dbReference type="Proteomes" id="UP000321787">
    <property type="component" value="Unassembled WGS sequence"/>
</dbReference>
<dbReference type="AlphaFoldDB" id="A0A510UD05"/>
<dbReference type="RefSeq" id="WP_146861475.1">
    <property type="nucleotide sequence ID" value="NZ_BJTZ01000002.1"/>
</dbReference>
<dbReference type="PRINTS" id="PR01299">
    <property type="entry name" value="PYOCIN"/>
</dbReference>
<sequence>MSLFEIKKSLNDYTEDEFKELMQEFFDNKHNLSGDGFAIHIQELSDYFIRLTEHPYGNGVIFNPKEEQDDSPEGIVLEVKKWRESQGLPCFKDQ</sequence>
<comment type="similarity">
    <text evidence="1">Belongs to the colicins ColE2/ColE8/ColE9 and pyocins S1/S2 family.</text>
</comment>
<organism evidence="3 4">
    <name type="scientific">Aliivibrio fischeri</name>
    <name type="common">Vibrio fischeri</name>
    <dbReference type="NCBI Taxonomy" id="668"/>
    <lineage>
        <taxon>Bacteria</taxon>
        <taxon>Pseudomonadati</taxon>
        <taxon>Pseudomonadota</taxon>
        <taxon>Gammaproteobacteria</taxon>
        <taxon>Vibrionales</taxon>
        <taxon>Vibrionaceae</taxon>
        <taxon>Aliivibrio</taxon>
    </lineage>
</organism>
<dbReference type="InterPro" id="IPR000290">
    <property type="entry name" value="Colicin_pyocin"/>
</dbReference>
<comment type="caution">
    <text evidence="3">The sequence shown here is derived from an EMBL/GenBank/DDBJ whole genome shotgun (WGS) entry which is preliminary data.</text>
</comment>
<dbReference type="GO" id="GO:0030153">
    <property type="term" value="P:bacteriocin immunity"/>
    <property type="evidence" value="ECO:0007669"/>
    <property type="project" value="UniProtKB-KW"/>
</dbReference>
<protein>
    <submittedName>
        <fullName evidence="3">Bacteriocin immunity protein</fullName>
    </submittedName>
</protein>
<reference evidence="3 4" key="1">
    <citation type="submission" date="2019-07" db="EMBL/GenBank/DDBJ databases">
        <title>Whole genome shotgun sequence of Aliivibrio fischeri NBRC 101058.</title>
        <authorList>
            <person name="Hosoyama A."/>
            <person name="Uohara A."/>
            <person name="Ohji S."/>
            <person name="Ichikawa N."/>
        </authorList>
    </citation>
    <scope>NUCLEOTIDE SEQUENCE [LARGE SCALE GENOMIC DNA]</scope>
    <source>
        <strain evidence="3 4">NBRC 101058</strain>
    </source>
</reference>
<accession>A0A510UD05</accession>
<proteinExistence type="inferred from homology"/>
<name>A0A510UD05_ALIFS</name>
<dbReference type="SUPFAM" id="SSF47345">
    <property type="entry name" value="Colicin E immunity proteins"/>
    <property type="match status" value="1"/>
</dbReference>
<dbReference type="Gene3D" id="1.10.1200.20">
    <property type="entry name" value="Colicin E immunity protein"/>
    <property type="match status" value="1"/>
</dbReference>